<evidence type="ECO:0000313" key="4">
    <source>
        <dbReference type="Proteomes" id="UP001324427"/>
    </source>
</evidence>
<feature type="region of interest" description="Disordered" evidence="1">
    <location>
        <begin position="1"/>
        <end position="32"/>
    </location>
</feature>
<dbReference type="Gene3D" id="3.10.20.90">
    <property type="entry name" value="Phosphatidylinositol 3-kinase Catalytic Subunit, Chain A, domain 1"/>
    <property type="match status" value="1"/>
</dbReference>
<accession>A0AAV9JDC2</accession>
<name>A0AAV9JDC2_9PEZI</name>
<dbReference type="Pfam" id="PF11976">
    <property type="entry name" value="Rad60-SLD"/>
    <property type="match status" value="1"/>
</dbReference>
<comment type="caution">
    <text evidence="3">The sequence shown here is derived from an EMBL/GenBank/DDBJ whole genome shotgun (WGS) entry which is preliminary data.</text>
</comment>
<dbReference type="SUPFAM" id="SSF54236">
    <property type="entry name" value="Ubiquitin-like"/>
    <property type="match status" value="1"/>
</dbReference>
<dbReference type="AlphaFoldDB" id="A0AAV9JDC2"/>
<dbReference type="PANTHER" id="PTHR10562">
    <property type="entry name" value="SMALL UBIQUITIN-RELATED MODIFIER"/>
    <property type="match status" value="1"/>
</dbReference>
<gene>
    <name evidence="3" type="ORF">LTR36_005955</name>
</gene>
<keyword evidence="4" id="KW-1185">Reference proteome</keyword>
<dbReference type="Proteomes" id="UP001324427">
    <property type="component" value="Unassembled WGS sequence"/>
</dbReference>
<reference evidence="3 4" key="1">
    <citation type="submission" date="2021-11" db="EMBL/GenBank/DDBJ databases">
        <title>Black yeast isolated from Biological Soil Crust.</title>
        <authorList>
            <person name="Kurbessoian T."/>
        </authorList>
    </citation>
    <scope>NUCLEOTIDE SEQUENCE [LARGE SCALE GENOMIC DNA]</scope>
    <source>
        <strain evidence="3 4">CCFEE 5522</strain>
    </source>
</reference>
<evidence type="ECO:0000256" key="1">
    <source>
        <dbReference type="SAM" id="MobiDB-lite"/>
    </source>
</evidence>
<dbReference type="InterPro" id="IPR000626">
    <property type="entry name" value="Ubiquitin-like_dom"/>
</dbReference>
<evidence type="ECO:0000259" key="2">
    <source>
        <dbReference type="PROSITE" id="PS50053"/>
    </source>
</evidence>
<dbReference type="InterPro" id="IPR022617">
    <property type="entry name" value="Rad60/SUMO-like_dom"/>
</dbReference>
<feature type="domain" description="Ubiquitin-like" evidence="2">
    <location>
        <begin position="31"/>
        <end position="106"/>
    </location>
</feature>
<protein>
    <recommendedName>
        <fullName evidence="2">Ubiquitin-like domain-containing protein</fullName>
    </recommendedName>
</protein>
<evidence type="ECO:0000313" key="3">
    <source>
        <dbReference type="EMBL" id="KAK4542957.1"/>
    </source>
</evidence>
<dbReference type="PROSITE" id="PS50053">
    <property type="entry name" value="UBIQUITIN_2"/>
    <property type="match status" value="1"/>
</dbReference>
<dbReference type="EMBL" id="JAVFHQ010000036">
    <property type="protein sequence ID" value="KAK4542957.1"/>
    <property type="molecule type" value="Genomic_DNA"/>
</dbReference>
<dbReference type="CDD" id="cd01763">
    <property type="entry name" value="Ubl_SUMO_like"/>
    <property type="match status" value="1"/>
</dbReference>
<organism evidence="3 4">
    <name type="scientific">Oleoguttula mirabilis</name>
    <dbReference type="NCBI Taxonomy" id="1507867"/>
    <lineage>
        <taxon>Eukaryota</taxon>
        <taxon>Fungi</taxon>
        <taxon>Dikarya</taxon>
        <taxon>Ascomycota</taxon>
        <taxon>Pezizomycotina</taxon>
        <taxon>Dothideomycetes</taxon>
        <taxon>Dothideomycetidae</taxon>
        <taxon>Mycosphaerellales</taxon>
        <taxon>Teratosphaeriaceae</taxon>
        <taxon>Oleoguttula</taxon>
    </lineage>
</organism>
<proteinExistence type="predicted"/>
<dbReference type="InterPro" id="IPR029071">
    <property type="entry name" value="Ubiquitin-like_domsf"/>
</dbReference>
<sequence length="112" mass="12566">MEGYQPPTAADADENGNELPHAQPDPKPDHMSLTFRDQANYEVQFRLKATTKLGKAMDHFSAKSERDRQTLRFLFEGQRVLPESTMESFGLEDVDVVDVHLEQLGGGNMCLA</sequence>